<organism evidence="2 3">
    <name type="scientific">Vairimorpha necatrix</name>
    <dbReference type="NCBI Taxonomy" id="6039"/>
    <lineage>
        <taxon>Eukaryota</taxon>
        <taxon>Fungi</taxon>
        <taxon>Fungi incertae sedis</taxon>
        <taxon>Microsporidia</taxon>
        <taxon>Nosematidae</taxon>
        <taxon>Vairimorpha</taxon>
    </lineage>
</organism>
<sequence length="107" mass="11832">MLNATSNQNDMKLYPLASLFIYSNNQEVTKEKIASVLKELGVSPQLKLAEFFECDVAQMKNMLTSVSSSSGSSASSSNVKEAAKEEAPVEEEEELVEETELNFEDLF</sequence>
<dbReference type="GeneID" id="90541944"/>
<evidence type="ECO:0000313" key="2">
    <source>
        <dbReference type="EMBL" id="WUR04122.1"/>
    </source>
</evidence>
<dbReference type="EMBL" id="CP142732">
    <property type="protein sequence ID" value="WUR04122.1"/>
    <property type="molecule type" value="Genomic_DNA"/>
</dbReference>
<dbReference type="AlphaFoldDB" id="A0AAX4JDN9"/>
<reference evidence="2" key="1">
    <citation type="journal article" date="2024" name="BMC Genomics">
        <title>Functional annotation of a divergent genome using sequence and structure-based similarity.</title>
        <authorList>
            <person name="Svedberg D."/>
            <person name="Winiger R.R."/>
            <person name="Berg A."/>
            <person name="Sharma H."/>
            <person name="Tellgren-Roth C."/>
            <person name="Debrunner-Vossbrinck B.A."/>
            <person name="Vossbrinck C.R."/>
            <person name="Barandun J."/>
        </authorList>
    </citation>
    <scope>NUCLEOTIDE SEQUENCE</scope>
    <source>
        <strain evidence="2">Illinois isolate</strain>
    </source>
</reference>
<feature type="compositionally biased region" description="Low complexity" evidence="1">
    <location>
        <begin position="66"/>
        <end position="80"/>
    </location>
</feature>
<proteinExistence type="predicted"/>
<protein>
    <recommendedName>
        <fullName evidence="4">60S acidic ribosomal protein P2</fullName>
    </recommendedName>
</protein>
<dbReference type="Proteomes" id="UP001334084">
    <property type="component" value="Chromosome 7"/>
</dbReference>
<keyword evidence="3" id="KW-1185">Reference proteome</keyword>
<dbReference type="RefSeq" id="XP_065330267.1">
    <property type="nucleotide sequence ID" value="XM_065474195.1"/>
</dbReference>
<accession>A0AAX4JDN9</accession>
<evidence type="ECO:0000313" key="3">
    <source>
        <dbReference type="Proteomes" id="UP001334084"/>
    </source>
</evidence>
<evidence type="ECO:0000256" key="1">
    <source>
        <dbReference type="SAM" id="MobiDB-lite"/>
    </source>
</evidence>
<name>A0AAX4JDN9_9MICR</name>
<evidence type="ECO:0008006" key="4">
    <source>
        <dbReference type="Google" id="ProtNLM"/>
    </source>
</evidence>
<gene>
    <name evidence="2" type="ORF">VNE69_07188</name>
</gene>
<feature type="region of interest" description="Disordered" evidence="1">
    <location>
        <begin position="66"/>
        <end position="107"/>
    </location>
</feature>
<dbReference type="KEGG" id="vnx:VNE69_07188"/>
<feature type="compositionally biased region" description="Acidic residues" evidence="1">
    <location>
        <begin position="88"/>
        <end position="107"/>
    </location>
</feature>